<dbReference type="Proteomes" id="UP000199438">
    <property type="component" value="Unassembled WGS sequence"/>
</dbReference>
<dbReference type="InterPro" id="IPR011990">
    <property type="entry name" value="TPR-like_helical_dom_sf"/>
</dbReference>
<organism evidence="1 2">
    <name type="scientific">Zunongwangia mangrovi</name>
    <dbReference type="NCBI Taxonomy" id="1334022"/>
    <lineage>
        <taxon>Bacteria</taxon>
        <taxon>Pseudomonadati</taxon>
        <taxon>Bacteroidota</taxon>
        <taxon>Flavobacteriia</taxon>
        <taxon>Flavobacteriales</taxon>
        <taxon>Flavobacteriaceae</taxon>
        <taxon>Zunongwangia</taxon>
    </lineage>
</organism>
<dbReference type="EMBL" id="FOKV01000004">
    <property type="protein sequence ID" value="SFC38424.1"/>
    <property type="molecule type" value="Genomic_DNA"/>
</dbReference>
<keyword evidence="2" id="KW-1185">Reference proteome</keyword>
<evidence type="ECO:0000313" key="2">
    <source>
        <dbReference type="Proteomes" id="UP000199438"/>
    </source>
</evidence>
<sequence length="511" mass="56799">MKTIYTKFTYLFIVVFALFTSCDDGFEEENTNPDASTEVDPEYMFTKAIYDALNNSTGTVYEFGAGGFVQHFATYLEVPGLGDKYVYISGSYPYAFFNGAYLDAINEIDKIIYATEGVEELSNQNAIANIWKVYTYHRLTDLYGMIPYTEATTAFSDANYSPVYDTQEAIYMNMLNTLQTASNSLDPNQPSFGSGDLIYNGNLDQWGRFANSLMLRLAMRLTKVNPSLAEEWAQTAIAAGIIEESSNNAVVDYPGGQVINSNPIAFQLRNNNYSESNQGTSNTEGGKFSDTFISYLSENNDPRLTSFAAVWVNGTQSTDPAIQQGMPNGLVNRPSNFPNLSEPNLNTLLSLNSSLLVLGSAEMNLLLAEASARGWTSGDAENYYHQGIRDAMNSLEDLYGTEAAVSEEEINNYIASQTLTGSLEEQMETIHTQFWVSVFPDEIEVYSNWRRTGYPELTPVNVTGNLTGGTIPRRLTYPPSEISVNTENYEAALSQQGLDTFTTRVWWDVEE</sequence>
<dbReference type="Gene3D" id="1.25.40.390">
    <property type="match status" value="1"/>
</dbReference>
<reference evidence="2" key="1">
    <citation type="submission" date="2016-10" db="EMBL/GenBank/DDBJ databases">
        <authorList>
            <person name="Varghese N."/>
            <person name="Submissions S."/>
        </authorList>
    </citation>
    <scope>NUCLEOTIDE SEQUENCE [LARGE SCALE GENOMIC DNA]</scope>
    <source>
        <strain evidence="2">DSM 24499</strain>
    </source>
</reference>
<accession>A0A1I1IQB5</accession>
<evidence type="ECO:0000313" key="1">
    <source>
        <dbReference type="EMBL" id="SFC38424.1"/>
    </source>
</evidence>
<dbReference type="STRING" id="1334022.SAMN04487907_10425"/>
<name>A0A1I1IQB5_9FLAO</name>
<dbReference type="SUPFAM" id="SSF48452">
    <property type="entry name" value="TPR-like"/>
    <property type="match status" value="1"/>
</dbReference>
<dbReference type="Pfam" id="PF12771">
    <property type="entry name" value="SusD-like_2"/>
    <property type="match status" value="1"/>
</dbReference>
<gene>
    <name evidence="1" type="ORF">SAMN04487907_10425</name>
</gene>
<proteinExistence type="predicted"/>
<dbReference type="OrthoDB" id="725917at2"/>
<dbReference type="PROSITE" id="PS51257">
    <property type="entry name" value="PROKAR_LIPOPROTEIN"/>
    <property type="match status" value="1"/>
</dbReference>
<protein>
    <submittedName>
        <fullName evidence="1">Starch-binding associating with outer membrane</fullName>
    </submittedName>
</protein>
<dbReference type="AlphaFoldDB" id="A0A1I1IQB5"/>
<dbReference type="RefSeq" id="WP_092542404.1">
    <property type="nucleotide sequence ID" value="NZ_FOKV01000004.1"/>
</dbReference>
<dbReference type="InterPro" id="IPR041662">
    <property type="entry name" value="SusD-like_2"/>
</dbReference>